<keyword evidence="2" id="KW-1185">Reference proteome</keyword>
<dbReference type="EMBL" id="SNSC02000003">
    <property type="protein sequence ID" value="TID26045.1"/>
    <property type="molecule type" value="Genomic_DNA"/>
</dbReference>
<comment type="caution">
    <text evidence="1">The sequence shown here is derived from an EMBL/GenBank/DDBJ whole genome shotgun (WGS) entry which is preliminary data.</text>
</comment>
<accession>A0A4Z1PBQ7</accession>
<organism evidence="1 2">
    <name type="scientific">Venturia nashicola</name>
    <dbReference type="NCBI Taxonomy" id="86259"/>
    <lineage>
        <taxon>Eukaryota</taxon>
        <taxon>Fungi</taxon>
        <taxon>Dikarya</taxon>
        <taxon>Ascomycota</taxon>
        <taxon>Pezizomycotina</taxon>
        <taxon>Dothideomycetes</taxon>
        <taxon>Pleosporomycetidae</taxon>
        <taxon>Venturiales</taxon>
        <taxon>Venturiaceae</taxon>
        <taxon>Venturia</taxon>
    </lineage>
</organism>
<sequence>MHISTSTLPQWDPKIFLNIYPAQGPLTCSGLARKGTRRCGWELPSETEIKIETVLAEIAALQPREALRRGLLRSLAVLALCEGRKNERFNGHRWQLDQLMRKWTALITEAYSPVEPPHSVQQSPAYFSASQPQQALIHQPAIPAVSQLSSHHLPTPPATQWLSPSENMFKQEKPSIQVHVSEAAPATFEASQNPKGTTCHSTGRQYSQGSSLALEAISPPFNPSYEKPYPKRRGFLRRLLGCFFC</sequence>
<dbReference type="Proteomes" id="UP000298493">
    <property type="component" value="Unassembled WGS sequence"/>
</dbReference>
<evidence type="ECO:0000313" key="2">
    <source>
        <dbReference type="Proteomes" id="UP000298493"/>
    </source>
</evidence>
<reference evidence="1 2" key="1">
    <citation type="submission" date="2019-04" db="EMBL/GenBank/DDBJ databases">
        <title>High contiguity whole genome sequence and gene annotation resource for two Venturia nashicola isolates.</title>
        <authorList>
            <person name="Prokchorchik M."/>
            <person name="Won K."/>
            <person name="Lee Y."/>
            <person name="Choi E.D."/>
            <person name="Segonzac C."/>
            <person name="Sohn K.H."/>
        </authorList>
    </citation>
    <scope>NUCLEOTIDE SEQUENCE [LARGE SCALE GENOMIC DNA]</scope>
    <source>
        <strain evidence="1 2">PRI2</strain>
    </source>
</reference>
<proteinExistence type="predicted"/>
<name>A0A4Z1PBQ7_9PEZI</name>
<dbReference type="AlphaFoldDB" id="A0A4Z1PBQ7"/>
<protein>
    <submittedName>
        <fullName evidence="1">Uncharacterized protein</fullName>
    </submittedName>
</protein>
<gene>
    <name evidence="1" type="ORF">E6O75_ATG03908</name>
</gene>
<evidence type="ECO:0000313" key="1">
    <source>
        <dbReference type="EMBL" id="TID26045.1"/>
    </source>
</evidence>